<sequence>MGETTDASPSSKIHTRLRLWEFPDCYIFEPIDGLADLYLSVSRASGTMNLVQDMPSRGSTTKPKVQTVYGVIGVLKLAVGSYFLVITDRDCVGSYFGHAIFKVPGLKVLPCDNAHNTTSAEQKKMETEFSKLLDVAERTIGLHFSYDVNLTLSVQRLLDLGDEYKSLPLWRQAEPRFLWNSYLLEPLIENKLNQYLLPVIQGSFQNIQAEVGSEKVNVTLIARRCTRRIGTRMWRRGADAEGYAANFVESEQIMQSKGFTASYVQVRGSMPFLWEQIVDLTYKPSFDVVRQEEAPRVLERHFHDLQKKYGAVLAVDLVNTGGGEGRLRERYAKSIEPILSEDLRYVHFDFHRVCGHIHFERLSQLYDQIKDYLQKHKYFLVNDKHEKIEEQTGTVRTNCIDCLDRTNVTQSMIGGKILESQLQRIGVLGAGDTISKHPAFDTNYKILWANHGDAISIQYSGTPALKGDFVRYGKRTTQGILNDLRNALARYYLNNFVDGTKQDAIDLLQGHYMTSVSRDMAVPSKAGLLESYASFRLAFALVMGVLMFMMMSLRQARNDVRHLLLSLMWAGLSIAITHFVRANGRTFTNRPRFHQSRH</sequence>
<dbReference type="EMBL" id="KF184766">
    <property type="protein sequence ID" value="AGT15981.1"/>
    <property type="molecule type" value="Genomic_DNA"/>
</dbReference>
<evidence type="ECO:0000256" key="1">
    <source>
        <dbReference type="SAM" id="Phobius"/>
    </source>
</evidence>
<organism evidence="4">
    <name type="scientific">Saccharum hybrid cultivar R570</name>
    <dbReference type="NCBI Taxonomy" id="131158"/>
    <lineage>
        <taxon>Eukaryota</taxon>
        <taxon>Viridiplantae</taxon>
        <taxon>Streptophyta</taxon>
        <taxon>Embryophyta</taxon>
        <taxon>Tracheophyta</taxon>
        <taxon>Spermatophyta</taxon>
        <taxon>Magnoliopsida</taxon>
        <taxon>Liliopsida</taxon>
        <taxon>Poales</taxon>
        <taxon>Poaceae</taxon>
        <taxon>PACMAD clade</taxon>
        <taxon>Panicoideae</taxon>
        <taxon>Andropogonodae</taxon>
        <taxon>Andropogoneae</taxon>
        <taxon>Saccharinae</taxon>
        <taxon>Saccharum</taxon>
        <taxon>Saccharum officinarum species complex</taxon>
    </lineage>
</organism>
<feature type="transmembrane region" description="Helical" evidence="1">
    <location>
        <begin position="563"/>
        <end position="580"/>
    </location>
</feature>
<keyword evidence="1" id="KW-1133">Transmembrane helix</keyword>
<protein>
    <recommendedName>
        <fullName evidence="2">SAC domain-containing protein</fullName>
    </recommendedName>
</protein>
<evidence type="ECO:0000313" key="4">
    <source>
        <dbReference type="EMBL" id="AGT16990.1"/>
    </source>
</evidence>
<dbReference type="GO" id="GO:0046856">
    <property type="term" value="P:phosphatidylinositol dephosphorylation"/>
    <property type="evidence" value="ECO:0007669"/>
    <property type="project" value="TreeGrafter"/>
</dbReference>
<keyword evidence="1" id="KW-0472">Membrane</keyword>
<name>A0A059Q230_9POAL</name>
<dbReference type="PROSITE" id="PS50275">
    <property type="entry name" value="SAC"/>
    <property type="match status" value="1"/>
</dbReference>
<feature type="domain" description="SAC" evidence="2">
    <location>
        <begin position="133"/>
        <end position="461"/>
    </location>
</feature>
<dbReference type="PANTHER" id="PTHR45662">
    <property type="entry name" value="PHOSPHATIDYLINOSITIDE PHOSPHATASE SAC1"/>
    <property type="match status" value="1"/>
</dbReference>
<dbReference type="AlphaFoldDB" id="A0A059Q230"/>
<accession>A0A059Q230</accession>
<dbReference type="GO" id="GO:0043812">
    <property type="term" value="F:phosphatidylinositol-4-phosphate phosphatase activity"/>
    <property type="evidence" value="ECO:0007669"/>
    <property type="project" value="TreeGrafter"/>
</dbReference>
<evidence type="ECO:0000259" key="2">
    <source>
        <dbReference type="PROSITE" id="PS50275"/>
    </source>
</evidence>
<reference evidence="4" key="1">
    <citation type="submission" date="2013-05" db="EMBL/GenBank/DDBJ databases">
        <title>Building the sugarcane genome for biotechnology and identifying evolutionary trends.</title>
        <authorList>
            <person name="De Setta N."/>
            <person name="Monteiro-Vitorello C.B."/>
            <person name="Metcalfe C.J."/>
            <person name="Cruz G.M.Q."/>
            <person name="Del Bem L.E."/>
            <person name="Vicentini R."/>
            <person name="Nogueira F.T.S."/>
            <person name="Campos R.A."/>
            <person name="Nunes S.L."/>
            <person name="Turrini P.C.G."/>
            <person name="Vieira A.P."/>
            <person name="Cruz E.A.O."/>
            <person name="Correa T.C.S."/>
            <person name="Hotta C.T."/>
            <person name="de Mello-Varani A."/>
            <person name="Vautrin S."/>
            <person name="Trindade A.S."/>
            <person name="Vilela M.M."/>
            <person name="Horta C.L."/>
            <person name="Sato P.M."/>
            <person name="de Andrade R.F."/>
            <person name="Nishiyama M.Y."/>
            <person name="Cardoso-Silva C.B."/>
            <person name="Scortecci K.C."/>
            <person name="Garcia A.A.F."/>
            <person name="Carneiro M.S."/>
            <person name="Kim C."/>
            <person name="Paterson A.H."/>
            <person name="Berges H."/>
            <person name="D'Hont A."/>
            <person name="de-Souza A.P."/>
            <person name="Souza G.M."/>
            <person name="Vincentz M."/>
            <person name="Kitajima J.P."/>
            <person name="Van Sluys M.-A."/>
        </authorList>
    </citation>
    <scope>NUCLEOTIDE SEQUENCE</scope>
</reference>
<keyword evidence="1" id="KW-0812">Transmembrane</keyword>
<gene>
    <name evidence="3" type="ORF">SHCRBa_050_D06_F_10</name>
    <name evidence="4" type="ORF">SHCRBa_069_I18_F_160</name>
</gene>
<dbReference type="EMBL" id="KF184926">
    <property type="protein sequence ID" value="AGT16990.1"/>
    <property type="molecule type" value="Genomic_DNA"/>
</dbReference>
<proteinExistence type="predicted"/>
<dbReference type="PANTHER" id="PTHR45662:SF2">
    <property type="entry name" value="PHOSPHATIDYLINOSITOL-3-PHOSPHATASE SAC1"/>
    <property type="match status" value="1"/>
</dbReference>
<dbReference type="InterPro" id="IPR002013">
    <property type="entry name" value="SAC_dom"/>
</dbReference>
<dbReference type="GO" id="GO:0005783">
    <property type="term" value="C:endoplasmic reticulum"/>
    <property type="evidence" value="ECO:0007669"/>
    <property type="project" value="TreeGrafter"/>
</dbReference>
<evidence type="ECO:0000313" key="3">
    <source>
        <dbReference type="EMBL" id="AGT15981.1"/>
    </source>
</evidence>
<dbReference type="Pfam" id="PF02383">
    <property type="entry name" value="Syja_N"/>
    <property type="match status" value="1"/>
</dbReference>
<feature type="transmembrane region" description="Helical" evidence="1">
    <location>
        <begin position="533"/>
        <end position="551"/>
    </location>
</feature>